<protein>
    <submittedName>
        <fullName evidence="1">Uncharacterized protein</fullName>
    </submittedName>
</protein>
<dbReference type="RefSeq" id="WP_185088036.1">
    <property type="nucleotide sequence ID" value="NZ_JACHJB010000003.1"/>
</dbReference>
<sequence length="81" mass="9158">MFKLIIDPVAEEQIAALPDHALHPLANLFALLEIAPWSGDPYNSAHPRANMLTHPFGERGLATYVVLDPQREVYLVRIEWP</sequence>
<comment type="caution">
    <text evidence="1">The sequence shown here is derived from an EMBL/GenBank/DDBJ whole genome shotgun (WGS) entry which is preliminary data.</text>
</comment>
<dbReference type="Proteomes" id="UP000583800">
    <property type="component" value="Unassembled WGS sequence"/>
</dbReference>
<keyword evidence="2" id="KW-1185">Reference proteome</keyword>
<organism evidence="1 2">
    <name type="scientific">Nonomuraea muscovyensis</name>
    <dbReference type="NCBI Taxonomy" id="1124761"/>
    <lineage>
        <taxon>Bacteria</taxon>
        <taxon>Bacillati</taxon>
        <taxon>Actinomycetota</taxon>
        <taxon>Actinomycetes</taxon>
        <taxon>Streptosporangiales</taxon>
        <taxon>Streptosporangiaceae</taxon>
        <taxon>Nonomuraea</taxon>
    </lineage>
</organism>
<accession>A0A7X0C8S6</accession>
<reference evidence="1 2" key="1">
    <citation type="submission" date="2020-08" db="EMBL/GenBank/DDBJ databases">
        <title>Sequencing the genomes of 1000 actinobacteria strains.</title>
        <authorList>
            <person name="Klenk H.-P."/>
        </authorList>
    </citation>
    <scope>NUCLEOTIDE SEQUENCE [LARGE SCALE GENOMIC DNA]</scope>
    <source>
        <strain evidence="1 2">DSM 45913</strain>
    </source>
</reference>
<gene>
    <name evidence="1" type="ORF">FHU36_006770</name>
</gene>
<evidence type="ECO:0000313" key="1">
    <source>
        <dbReference type="EMBL" id="MBB6350198.1"/>
    </source>
</evidence>
<name>A0A7X0C8S6_9ACTN</name>
<evidence type="ECO:0000313" key="2">
    <source>
        <dbReference type="Proteomes" id="UP000583800"/>
    </source>
</evidence>
<dbReference type="EMBL" id="JACHJB010000003">
    <property type="protein sequence ID" value="MBB6350198.1"/>
    <property type="molecule type" value="Genomic_DNA"/>
</dbReference>
<dbReference type="AlphaFoldDB" id="A0A7X0C8S6"/>
<proteinExistence type="predicted"/>